<protein>
    <submittedName>
        <fullName evidence="1">Uncharacterized protein</fullName>
    </submittedName>
</protein>
<comment type="caution">
    <text evidence="1">The sequence shown here is derived from an EMBL/GenBank/DDBJ whole genome shotgun (WGS) entry which is preliminary data.</text>
</comment>
<evidence type="ECO:0000313" key="1">
    <source>
        <dbReference type="EMBL" id="MFC0239528.1"/>
    </source>
</evidence>
<dbReference type="RefSeq" id="WP_378384432.1">
    <property type="nucleotide sequence ID" value="NZ_JBHLWM010000001.1"/>
</dbReference>
<reference evidence="1 2" key="1">
    <citation type="submission" date="2024-09" db="EMBL/GenBank/DDBJ databases">
        <authorList>
            <person name="Sun Q."/>
            <person name="Mori K."/>
        </authorList>
    </citation>
    <scope>NUCLEOTIDE SEQUENCE [LARGE SCALE GENOMIC DNA]</scope>
    <source>
        <strain evidence="1 2">KCTC 23279</strain>
    </source>
</reference>
<proteinExistence type="predicted"/>
<accession>A0ABV6EMT1</accession>
<evidence type="ECO:0000313" key="2">
    <source>
        <dbReference type="Proteomes" id="UP001589775"/>
    </source>
</evidence>
<gene>
    <name evidence="1" type="ORF">ACFFJ6_03570</name>
</gene>
<organism evidence="1 2">
    <name type="scientific">Rhodopseudomonas telluris</name>
    <dbReference type="NCBI Taxonomy" id="644215"/>
    <lineage>
        <taxon>Bacteria</taxon>
        <taxon>Pseudomonadati</taxon>
        <taxon>Pseudomonadota</taxon>
        <taxon>Alphaproteobacteria</taxon>
        <taxon>Hyphomicrobiales</taxon>
        <taxon>Nitrobacteraceae</taxon>
        <taxon>Rhodopseudomonas</taxon>
    </lineage>
</organism>
<dbReference type="EMBL" id="JBHLWM010000001">
    <property type="protein sequence ID" value="MFC0239528.1"/>
    <property type="molecule type" value="Genomic_DNA"/>
</dbReference>
<sequence>MAGDVDDVEVIYDDEFLARRDREAERARAVAEAEMLQALRAEDRERSKRAVRRRMSDSLGGWRRCRLKVCRRARCCRTDATQCVGHNAWPLAEETAAIEAYYEALQRHWQAVAAQR</sequence>
<dbReference type="Proteomes" id="UP001589775">
    <property type="component" value="Unassembled WGS sequence"/>
</dbReference>
<name>A0ABV6EMT1_9BRAD</name>
<keyword evidence="2" id="KW-1185">Reference proteome</keyword>